<proteinExistence type="predicted"/>
<dbReference type="Proteomes" id="UP001302321">
    <property type="component" value="Unassembled WGS sequence"/>
</dbReference>
<protein>
    <submittedName>
        <fullName evidence="1">Uncharacterized protein</fullName>
    </submittedName>
</protein>
<accession>A0AAN6VWT1</accession>
<keyword evidence="2" id="KW-1185">Reference proteome</keyword>
<dbReference type="AlphaFoldDB" id="A0AAN6VWT1"/>
<organism evidence="1 2">
    <name type="scientific">Triangularia setosa</name>
    <dbReference type="NCBI Taxonomy" id="2587417"/>
    <lineage>
        <taxon>Eukaryota</taxon>
        <taxon>Fungi</taxon>
        <taxon>Dikarya</taxon>
        <taxon>Ascomycota</taxon>
        <taxon>Pezizomycotina</taxon>
        <taxon>Sordariomycetes</taxon>
        <taxon>Sordariomycetidae</taxon>
        <taxon>Sordariales</taxon>
        <taxon>Podosporaceae</taxon>
        <taxon>Triangularia</taxon>
    </lineage>
</organism>
<evidence type="ECO:0000313" key="1">
    <source>
        <dbReference type="EMBL" id="KAK4170810.1"/>
    </source>
</evidence>
<gene>
    <name evidence="1" type="ORF">QBC36DRAFT_200671</name>
</gene>
<reference evidence="1" key="1">
    <citation type="journal article" date="2023" name="Mol. Phylogenet. Evol.">
        <title>Genome-scale phylogeny and comparative genomics of the fungal order Sordariales.</title>
        <authorList>
            <person name="Hensen N."/>
            <person name="Bonometti L."/>
            <person name="Westerberg I."/>
            <person name="Brannstrom I.O."/>
            <person name="Guillou S."/>
            <person name="Cros-Aarteil S."/>
            <person name="Calhoun S."/>
            <person name="Haridas S."/>
            <person name="Kuo A."/>
            <person name="Mondo S."/>
            <person name="Pangilinan J."/>
            <person name="Riley R."/>
            <person name="LaButti K."/>
            <person name="Andreopoulos B."/>
            <person name="Lipzen A."/>
            <person name="Chen C."/>
            <person name="Yan M."/>
            <person name="Daum C."/>
            <person name="Ng V."/>
            <person name="Clum A."/>
            <person name="Steindorff A."/>
            <person name="Ohm R.A."/>
            <person name="Martin F."/>
            <person name="Silar P."/>
            <person name="Natvig D.O."/>
            <person name="Lalanne C."/>
            <person name="Gautier V."/>
            <person name="Ament-Velasquez S.L."/>
            <person name="Kruys A."/>
            <person name="Hutchinson M.I."/>
            <person name="Powell A.J."/>
            <person name="Barry K."/>
            <person name="Miller A.N."/>
            <person name="Grigoriev I.V."/>
            <person name="Debuchy R."/>
            <person name="Gladieux P."/>
            <person name="Hiltunen Thoren M."/>
            <person name="Johannesson H."/>
        </authorList>
    </citation>
    <scope>NUCLEOTIDE SEQUENCE</scope>
    <source>
        <strain evidence="1">CBS 892.96</strain>
    </source>
</reference>
<evidence type="ECO:0000313" key="2">
    <source>
        <dbReference type="Proteomes" id="UP001302321"/>
    </source>
</evidence>
<name>A0AAN6VWT1_9PEZI</name>
<reference evidence="1" key="2">
    <citation type="submission" date="2023-05" db="EMBL/GenBank/DDBJ databases">
        <authorList>
            <consortium name="Lawrence Berkeley National Laboratory"/>
            <person name="Steindorff A."/>
            <person name="Hensen N."/>
            <person name="Bonometti L."/>
            <person name="Westerberg I."/>
            <person name="Brannstrom I.O."/>
            <person name="Guillou S."/>
            <person name="Cros-Aarteil S."/>
            <person name="Calhoun S."/>
            <person name="Haridas S."/>
            <person name="Kuo A."/>
            <person name="Mondo S."/>
            <person name="Pangilinan J."/>
            <person name="Riley R."/>
            <person name="Labutti K."/>
            <person name="Andreopoulos B."/>
            <person name="Lipzen A."/>
            <person name="Chen C."/>
            <person name="Yanf M."/>
            <person name="Daum C."/>
            <person name="Ng V."/>
            <person name="Clum A."/>
            <person name="Ohm R."/>
            <person name="Martin F."/>
            <person name="Silar P."/>
            <person name="Natvig D."/>
            <person name="Lalanne C."/>
            <person name="Gautier V."/>
            <person name="Ament-Velasquez S.L."/>
            <person name="Kruys A."/>
            <person name="Hutchinson M.I."/>
            <person name="Powell A.J."/>
            <person name="Barry K."/>
            <person name="Miller A.N."/>
            <person name="Grigoriev I.V."/>
            <person name="Debuchy R."/>
            <person name="Gladieux P."/>
            <person name="Thoren M.H."/>
            <person name="Johannesson H."/>
        </authorList>
    </citation>
    <scope>NUCLEOTIDE SEQUENCE</scope>
    <source>
        <strain evidence="1">CBS 892.96</strain>
    </source>
</reference>
<comment type="caution">
    <text evidence="1">The sequence shown here is derived from an EMBL/GenBank/DDBJ whole genome shotgun (WGS) entry which is preliminary data.</text>
</comment>
<sequence>LLYYAATNLFYHVDKAQGFGIGQPNFHNSIEITRYTFLSNYFQPHEVRQHSLSVGLLYLLAEKDCPNLCKKRSTVHYIELGTKRPMCPLFAARATGSDSAV</sequence>
<dbReference type="EMBL" id="MU866755">
    <property type="protein sequence ID" value="KAK4170810.1"/>
    <property type="molecule type" value="Genomic_DNA"/>
</dbReference>
<feature type="non-terminal residue" evidence="1">
    <location>
        <position position="1"/>
    </location>
</feature>